<dbReference type="Proteomes" id="UP000799439">
    <property type="component" value="Unassembled WGS sequence"/>
</dbReference>
<comment type="catalytic activity">
    <reaction evidence="7">
        <text>L-threonyl-[protein] + ATP = O-phospho-L-threonyl-[protein] + ADP + H(+)</text>
        <dbReference type="Rhea" id="RHEA:46608"/>
        <dbReference type="Rhea" id="RHEA-COMP:11060"/>
        <dbReference type="Rhea" id="RHEA-COMP:11605"/>
        <dbReference type="ChEBI" id="CHEBI:15378"/>
        <dbReference type="ChEBI" id="CHEBI:30013"/>
        <dbReference type="ChEBI" id="CHEBI:30616"/>
        <dbReference type="ChEBI" id="CHEBI:61977"/>
        <dbReference type="ChEBI" id="CHEBI:456216"/>
        <dbReference type="EC" id="2.7.11.1"/>
    </reaction>
</comment>
<keyword evidence="5" id="KW-0418">Kinase</keyword>
<comment type="caution">
    <text evidence="10">The sequence shown here is derived from an EMBL/GenBank/DDBJ whole genome shotgun (WGS) entry which is preliminary data.</text>
</comment>
<dbReference type="GO" id="GO:0000278">
    <property type="term" value="P:mitotic cell cycle"/>
    <property type="evidence" value="ECO:0007669"/>
    <property type="project" value="TreeGrafter"/>
</dbReference>
<keyword evidence="6" id="KW-0067">ATP-binding</keyword>
<dbReference type="GO" id="GO:0005524">
    <property type="term" value="F:ATP binding"/>
    <property type="evidence" value="ECO:0007669"/>
    <property type="project" value="UniProtKB-KW"/>
</dbReference>
<dbReference type="GO" id="GO:0035556">
    <property type="term" value="P:intracellular signal transduction"/>
    <property type="evidence" value="ECO:0007669"/>
    <property type="project" value="TreeGrafter"/>
</dbReference>
<dbReference type="SMART" id="SM01331">
    <property type="entry name" value="DUF3635"/>
    <property type="match status" value="1"/>
</dbReference>
<dbReference type="Pfam" id="PF12330">
    <property type="entry name" value="Haspin_kinase"/>
    <property type="match status" value="1"/>
</dbReference>
<feature type="non-terminal residue" evidence="10">
    <location>
        <position position="435"/>
    </location>
</feature>
<evidence type="ECO:0000256" key="7">
    <source>
        <dbReference type="ARBA" id="ARBA00047899"/>
    </source>
</evidence>
<evidence type="ECO:0000313" key="11">
    <source>
        <dbReference type="Proteomes" id="UP000799439"/>
    </source>
</evidence>
<dbReference type="EC" id="2.7.11.1" evidence="1"/>
<gene>
    <name evidence="10" type="ORF">K461DRAFT_210853</name>
</gene>
<name>A0A9P4J7W5_9PEZI</name>
<dbReference type="PANTHER" id="PTHR24419">
    <property type="entry name" value="INTERLEUKIN-1 RECEPTOR-ASSOCIATED KINASE"/>
    <property type="match status" value="1"/>
</dbReference>
<accession>A0A9P4J7W5</accession>
<dbReference type="PANTHER" id="PTHR24419:SF18">
    <property type="entry name" value="SERINE_THREONINE-PROTEIN KINASE HASPIN"/>
    <property type="match status" value="1"/>
</dbReference>
<feature type="domain" description="Serine/threonine-protein kinase haspin C-terminal" evidence="9">
    <location>
        <begin position="296"/>
        <end position="396"/>
    </location>
</feature>
<dbReference type="Gene3D" id="1.10.510.10">
    <property type="entry name" value="Transferase(Phosphotransferase) domain 1"/>
    <property type="match status" value="1"/>
</dbReference>
<evidence type="ECO:0000256" key="5">
    <source>
        <dbReference type="ARBA" id="ARBA00022777"/>
    </source>
</evidence>
<dbReference type="OrthoDB" id="21018at2759"/>
<evidence type="ECO:0000256" key="6">
    <source>
        <dbReference type="ARBA" id="ARBA00022840"/>
    </source>
</evidence>
<dbReference type="GO" id="GO:0072354">
    <property type="term" value="F:histone H3T3 kinase activity"/>
    <property type="evidence" value="ECO:0007669"/>
    <property type="project" value="TreeGrafter"/>
</dbReference>
<keyword evidence="11" id="KW-1185">Reference proteome</keyword>
<proteinExistence type="predicted"/>
<keyword evidence="2" id="KW-0723">Serine/threonine-protein kinase</keyword>
<dbReference type="AlphaFoldDB" id="A0A9P4J7W5"/>
<protein>
    <recommendedName>
        <fullName evidence="1">non-specific serine/threonine protein kinase</fullName>
        <ecNumber evidence="1">2.7.11.1</ecNumber>
    </recommendedName>
</protein>
<evidence type="ECO:0000256" key="2">
    <source>
        <dbReference type="ARBA" id="ARBA00022527"/>
    </source>
</evidence>
<dbReference type="InterPro" id="IPR024604">
    <property type="entry name" value="GSG2_C"/>
</dbReference>
<comment type="catalytic activity">
    <reaction evidence="8">
        <text>L-seryl-[protein] + ATP = O-phospho-L-seryl-[protein] + ADP + H(+)</text>
        <dbReference type="Rhea" id="RHEA:17989"/>
        <dbReference type="Rhea" id="RHEA-COMP:9863"/>
        <dbReference type="Rhea" id="RHEA-COMP:11604"/>
        <dbReference type="ChEBI" id="CHEBI:15378"/>
        <dbReference type="ChEBI" id="CHEBI:29999"/>
        <dbReference type="ChEBI" id="CHEBI:30616"/>
        <dbReference type="ChEBI" id="CHEBI:83421"/>
        <dbReference type="ChEBI" id="CHEBI:456216"/>
        <dbReference type="EC" id="2.7.11.1"/>
    </reaction>
</comment>
<evidence type="ECO:0000313" key="10">
    <source>
        <dbReference type="EMBL" id="KAF2156998.1"/>
    </source>
</evidence>
<sequence length="435" mass="48247">NIFDTHLDQLVSLTSSTLASFMEFDSSLSAHFHITKIAEASFSQVFLLSVPDNDKAVPTSRRHAPKPSVLKLIPLTPPSSLIPARQSKAYANLLSLCSTPTNVASEVRLLQHLSPVPGFTNFRGLHLLRGRPGPAFCSGYKTWDTAQRREGKERSHFPDPNRKNAYGADQLWAVIEMQDAGSDLERLVETPAWAAFGISAVWDVFWQVVLACGKAETASRWEHRDLHMGNICVRLPQNSTGDGGKGLQSRHDDTKTRKVGFTGLEATVIDYTISRAEIHAPSGAVEVAFIDLDEDPALFEGDGDVEYQYDIYRFMRAAVFLDDPLADANTRQDEIDASGRTWRGYHPQSNVVWLHFILHQMLENFDHRAATIGNSEEQTRAETPVPVDLNCETILRELAALLCLDGWRASGLRSAGDLVALALKRTWLNVDDVVG</sequence>
<dbReference type="GO" id="GO:0005737">
    <property type="term" value="C:cytoplasm"/>
    <property type="evidence" value="ECO:0007669"/>
    <property type="project" value="TreeGrafter"/>
</dbReference>
<evidence type="ECO:0000256" key="4">
    <source>
        <dbReference type="ARBA" id="ARBA00022741"/>
    </source>
</evidence>
<keyword evidence="4" id="KW-0547">Nucleotide-binding</keyword>
<organism evidence="10 11">
    <name type="scientific">Myriangium duriaei CBS 260.36</name>
    <dbReference type="NCBI Taxonomy" id="1168546"/>
    <lineage>
        <taxon>Eukaryota</taxon>
        <taxon>Fungi</taxon>
        <taxon>Dikarya</taxon>
        <taxon>Ascomycota</taxon>
        <taxon>Pezizomycotina</taxon>
        <taxon>Dothideomycetes</taxon>
        <taxon>Dothideomycetidae</taxon>
        <taxon>Myriangiales</taxon>
        <taxon>Myriangiaceae</taxon>
        <taxon>Myriangium</taxon>
    </lineage>
</organism>
<dbReference type="EMBL" id="ML996081">
    <property type="protein sequence ID" value="KAF2156998.1"/>
    <property type="molecule type" value="Genomic_DNA"/>
</dbReference>
<evidence type="ECO:0000256" key="3">
    <source>
        <dbReference type="ARBA" id="ARBA00022679"/>
    </source>
</evidence>
<dbReference type="Gene3D" id="3.30.200.20">
    <property type="entry name" value="Phosphorylase Kinase, domain 1"/>
    <property type="match status" value="1"/>
</dbReference>
<reference evidence="10" key="1">
    <citation type="journal article" date="2020" name="Stud. Mycol.">
        <title>101 Dothideomycetes genomes: a test case for predicting lifestyles and emergence of pathogens.</title>
        <authorList>
            <person name="Haridas S."/>
            <person name="Albert R."/>
            <person name="Binder M."/>
            <person name="Bloem J."/>
            <person name="Labutti K."/>
            <person name="Salamov A."/>
            <person name="Andreopoulos B."/>
            <person name="Baker S."/>
            <person name="Barry K."/>
            <person name="Bills G."/>
            <person name="Bluhm B."/>
            <person name="Cannon C."/>
            <person name="Castanera R."/>
            <person name="Culley D."/>
            <person name="Daum C."/>
            <person name="Ezra D."/>
            <person name="Gonzalez J."/>
            <person name="Henrissat B."/>
            <person name="Kuo A."/>
            <person name="Liang C."/>
            <person name="Lipzen A."/>
            <person name="Lutzoni F."/>
            <person name="Magnuson J."/>
            <person name="Mondo S."/>
            <person name="Nolan M."/>
            <person name="Ohm R."/>
            <person name="Pangilinan J."/>
            <person name="Park H.-J."/>
            <person name="Ramirez L."/>
            <person name="Alfaro M."/>
            <person name="Sun H."/>
            <person name="Tritt A."/>
            <person name="Yoshinaga Y."/>
            <person name="Zwiers L.-H."/>
            <person name="Turgeon B."/>
            <person name="Goodwin S."/>
            <person name="Spatafora J."/>
            <person name="Crous P."/>
            <person name="Grigoriev I."/>
        </authorList>
    </citation>
    <scope>NUCLEOTIDE SEQUENCE</scope>
    <source>
        <strain evidence="10">CBS 260.36</strain>
    </source>
</reference>
<dbReference type="GO" id="GO:0005634">
    <property type="term" value="C:nucleus"/>
    <property type="evidence" value="ECO:0007669"/>
    <property type="project" value="TreeGrafter"/>
</dbReference>
<evidence type="ECO:0000256" key="1">
    <source>
        <dbReference type="ARBA" id="ARBA00012513"/>
    </source>
</evidence>
<evidence type="ECO:0000256" key="8">
    <source>
        <dbReference type="ARBA" id="ARBA00048679"/>
    </source>
</evidence>
<feature type="non-terminal residue" evidence="10">
    <location>
        <position position="1"/>
    </location>
</feature>
<evidence type="ECO:0000259" key="9">
    <source>
        <dbReference type="SMART" id="SM01331"/>
    </source>
</evidence>
<keyword evidence="3" id="KW-0808">Transferase</keyword>